<evidence type="ECO:0000256" key="10">
    <source>
        <dbReference type="SAM" id="Phobius"/>
    </source>
</evidence>
<keyword evidence="12" id="KW-1185">Reference proteome</keyword>
<comment type="caution">
    <text evidence="11">The sequence shown here is derived from an EMBL/GenBank/DDBJ whole genome shotgun (WGS) entry which is preliminary data.</text>
</comment>
<dbReference type="Pfam" id="PF01554">
    <property type="entry name" value="MatE"/>
    <property type="match status" value="2"/>
</dbReference>
<evidence type="ECO:0000256" key="8">
    <source>
        <dbReference type="ARBA" id="ARBA00023136"/>
    </source>
</evidence>
<comment type="subcellular location">
    <subcellularLocation>
        <location evidence="1">Cell membrane</location>
        <topology evidence="1">Multi-pass membrane protein</topology>
    </subcellularLocation>
</comment>
<dbReference type="InterPro" id="IPR050222">
    <property type="entry name" value="MATE_MdtK"/>
</dbReference>
<keyword evidence="6 10" id="KW-1133">Transmembrane helix</keyword>
<dbReference type="OrthoDB" id="9780160at2"/>
<evidence type="ECO:0000256" key="1">
    <source>
        <dbReference type="ARBA" id="ARBA00004651"/>
    </source>
</evidence>
<feature type="transmembrane region" description="Helical" evidence="10">
    <location>
        <begin position="168"/>
        <end position="188"/>
    </location>
</feature>
<evidence type="ECO:0000256" key="2">
    <source>
        <dbReference type="ARBA" id="ARBA00022448"/>
    </source>
</evidence>
<dbReference type="GO" id="GO:0005886">
    <property type="term" value="C:plasma membrane"/>
    <property type="evidence" value="ECO:0007669"/>
    <property type="project" value="UniProtKB-SubCell"/>
</dbReference>
<keyword evidence="8 10" id="KW-0472">Membrane</keyword>
<dbReference type="GO" id="GO:0042910">
    <property type="term" value="F:xenobiotic transmembrane transporter activity"/>
    <property type="evidence" value="ECO:0007669"/>
    <property type="project" value="InterPro"/>
</dbReference>
<name>A0A6N8L4R4_9SPHI</name>
<feature type="transmembrane region" description="Helical" evidence="10">
    <location>
        <begin position="281"/>
        <end position="302"/>
    </location>
</feature>
<evidence type="ECO:0000256" key="6">
    <source>
        <dbReference type="ARBA" id="ARBA00022989"/>
    </source>
</evidence>
<keyword evidence="5 10" id="KW-0812">Transmembrane</keyword>
<feature type="transmembrane region" description="Helical" evidence="10">
    <location>
        <begin position="322"/>
        <end position="341"/>
    </location>
</feature>
<feature type="transmembrane region" description="Helical" evidence="10">
    <location>
        <begin position="417"/>
        <end position="439"/>
    </location>
</feature>
<evidence type="ECO:0000313" key="12">
    <source>
        <dbReference type="Proteomes" id="UP000435036"/>
    </source>
</evidence>
<dbReference type="RefSeq" id="WP_160370822.1">
    <property type="nucleotide sequence ID" value="NZ_WSQA01000021.1"/>
</dbReference>
<dbReference type="GO" id="GO:0006811">
    <property type="term" value="P:monoatomic ion transport"/>
    <property type="evidence" value="ECO:0007669"/>
    <property type="project" value="UniProtKB-KW"/>
</dbReference>
<proteinExistence type="predicted"/>
<reference evidence="11 12" key="1">
    <citation type="submission" date="2019-12" db="EMBL/GenBank/DDBJ databases">
        <authorList>
            <person name="Dong K."/>
        </authorList>
    </citation>
    <scope>NUCLEOTIDE SEQUENCE [LARGE SCALE GENOMIC DNA]</scope>
    <source>
        <strain evidence="11 12">JCM 31225</strain>
    </source>
</reference>
<feature type="transmembrane region" description="Helical" evidence="10">
    <location>
        <begin position="38"/>
        <end position="71"/>
    </location>
</feature>
<protein>
    <recommendedName>
        <fullName evidence="9">Multidrug-efflux transporter</fullName>
    </recommendedName>
</protein>
<dbReference type="Proteomes" id="UP000435036">
    <property type="component" value="Unassembled WGS sequence"/>
</dbReference>
<evidence type="ECO:0000256" key="3">
    <source>
        <dbReference type="ARBA" id="ARBA00022449"/>
    </source>
</evidence>
<feature type="transmembrane region" description="Helical" evidence="10">
    <location>
        <begin position="393"/>
        <end position="411"/>
    </location>
</feature>
<evidence type="ECO:0000256" key="9">
    <source>
        <dbReference type="ARBA" id="ARBA00031636"/>
    </source>
</evidence>
<keyword evidence="7" id="KW-0406">Ion transport</keyword>
<dbReference type="CDD" id="cd13131">
    <property type="entry name" value="MATE_NorM_like"/>
    <property type="match status" value="1"/>
</dbReference>
<accession>A0A6N8L4R4</accession>
<dbReference type="AlphaFoldDB" id="A0A6N8L4R4"/>
<dbReference type="PANTHER" id="PTHR43298">
    <property type="entry name" value="MULTIDRUG RESISTANCE PROTEIN NORM-RELATED"/>
    <property type="match status" value="1"/>
</dbReference>
<evidence type="ECO:0000256" key="5">
    <source>
        <dbReference type="ARBA" id="ARBA00022692"/>
    </source>
</evidence>
<organism evidence="11 12">
    <name type="scientific">Sphingobacterium humi</name>
    <dbReference type="NCBI Taxonomy" id="1796905"/>
    <lineage>
        <taxon>Bacteria</taxon>
        <taxon>Pseudomonadati</taxon>
        <taxon>Bacteroidota</taxon>
        <taxon>Sphingobacteriia</taxon>
        <taxon>Sphingobacteriales</taxon>
        <taxon>Sphingobacteriaceae</taxon>
        <taxon>Sphingobacterium</taxon>
    </lineage>
</organism>
<gene>
    <name evidence="11" type="ORF">GQF63_18935</name>
</gene>
<evidence type="ECO:0000256" key="7">
    <source>
        <dbReference type="ARBA" id="ARBA00023065"/>
    </source>
</evidence>
<sequence>MFRKYKADKIYYLSSMALAGPVVISQLGHTLVQTADTIIVGQFAGTISLAAVSLVHSVFMVVLVIGLGIAYGLTPLIAQENGRSNYQECAKLLSNSFWLNLISGILLFLLVYFGSMYTMQHADQDPRVVETAKPYLLILSLSILPLMLFNTFKQFAEGLGFTKQAMNITIWGNVLNVVLAIILVKGMFGIKPMGVSGVGIATLIDRILMMLVMAWYVLKSSNFKRYISHFSIRFIDTERLKKILRIGAPVAMQYVFEIGAFAGAALIAGKIGALEQAAHQTAITLAAMTYMMASGIASAATIKVGNSFGNKNYFRLEKFATVSYHLVLLFMIICAIIFAVFNQYLPVLISKDTAVIALAAHLLIIAGMFQLFDGTQVVGLGILRGMGDVNIPTLITFFAYWVVGLPTAYYLGVKTSIGVQGIWYGLTLGLLTSSILLFFRYRHIKKKYQI</sequence>
<dbReference type="InterPro" id="IPR048279">
    <property type="entry name" value="MdtK-like"/>
</dbReference>
<dbReference type="PIRSF" id="PIRSF006603">
    <property type="entry name" value="DinF"/>
    <property type="match status" value="1"/>
</dbReference>
<feature type="transmembrane region" description="Helical" evidence="10">
    <location>
        <begin position="135"/>
        <end position="156"/>
    </location>
</feature>
<keyword evidence="3" id="KW-0050">Antiport</keyword>
<dbReference type="PANTHER" id="PTHR43298:SF2">
    <property type="entry name" value="FMN_FAD EXPORTER YEEO-RELATED"/>
    <property type="match status" value="1"/>
</dbReference>
<dbReference type="InterPro" id="IPR002528">
    <property type="entry name" value="MATE_fam"/>
</dbReference>
<dbReference type="PRINTS" id="PR01988">
    <property type="entry name" value="EXPORTERBACE"/>
</dbReference>
<evidence type="ECO:0000256" key="4">
    <source>
        <dbReference type="ARBA" id="ARBA00022475"/>
    </source>
</evidence>
<dbReference type="GO" id="GO:0015297">
    <property type="term" value="F:antiporter activity"/>
    <property type="evidence" value="ECO:0007669"/>
    <property type="project" value="UniProtKB-KW"/>
</dbReference>
<feature type="transmembrane region" description="Helical" evidence="10">
    <location>
        <begin position="92"/>
        <end position="115"/>
    </location>
</feature>
<feature type="transmembrane region" description="Helical" evidence="10">
    <location>
        <begin position="194"/>
        <end position="218"/>
    </location>
</feature>
<dbReference type="NCBIfam" id="TIGR00797">
    <property type="entry name" value="matE"/>
    <property type="match status" value="1"/>
</dbReference>
<dbReference type="InterPro" id="IPR022324">
    <property type="entry name" value="Bacilysin_exporter_BacE_put"/>
</dbReference>
<dbReference type="EMBL" id="WSQA01000021">
    <property type="protein sequence ID" value="MVZ64104.1"/>
    <property type="molecule type" value="Genomic_DNA"/>
</dbReference>
<keyword evidence="2" id="KW-0813">Transport</keyword>
<feature type="transmembrane region" description="Helical" evidence="10">
    <location>
        <begin position="12"/>
        <end position="32"/>
    </location>
</feature>
<feature type="transmembrane region" description="Helical" evidence="10">
    <location>
        <begin position="353"/>
        <end position="372"/>
    </location>
</feature>
<feature type="transmembrane region" description="Helical" evidence="10">
    <location>
        <begin position="243"/>
        <end position="269"/>
    </location>
</feature>
<evidence type="ECO:0000313" key="11">
    <source>
        <dbReference type="EMBL" id="MVZ64104.1"/>
    </source>
</evidence>
<keyword evidence="4" id="KW-1003">Cell membrane</keyword>